<dbReference type="InterPro" id="IPR014867">
    <property type="entry name" value="Spore_coat_CotH_CotH2/3/7"/>
</dbReference>
<dbReference type="Gene3D" id="1.10.1330.10">
    <property type="entry name" value="Dockerin domain"/>
    <property type="match status" value="1"/>
</dbReference>
<dbReference type="Pfam" id="PF14262">
    <property type="entry name" value="Cthe_2159"/>
    <property type="match status" value="1"/>
</dbReference>
<dbReference type="PANTHER" id="PTHR40050:SF1">
    <property type="entry name" value="INNER SPORE COAT PROTEIN H"/>
    <property type="match status" value="1"/>
</dbReference>
<dbReference type="SUPFAM" id="SSF63446">
    <property type="entry name" value="Type I dockerin domain"/>
    <property type="match status" value="1"/>
</dbReference>
<dbReference type="PANTHER" id="PTHR40050">
    <property type="entry name" value="INNER SPORE COAT PROTEIN H"/>
    <property type="match status" value="1"/>
</dbReference>
<evidence type="ECO:0000256" key="1">
    <source>
        <dbReference type="SAM" id="MobiDB-lite"/>
    </source>
</evidence>
<dbReference type="Proteomes" id="UP000183461">
    <property type="component" value="Unassembled WGS sequence"/>
</dbReference>
<proteinExistence type="predicted"/>
<evidence type="ECO:0000313" key="4">
    <source>
        <dbReference type="EMBL" id="SFW32749.1"/>
    </source>
</evidence>
<evidence type="ECO:0000256" key="2">
    <source>
        <dbReference type="SAM" id="SignalP"/>
    </source>
</evidence>
<dbReference type="Pfam" id="PF08757">
    <property type="entry name" value="CotH"/>
    <property type="match status" value="1"/>
</dbReference>
<feature type="region of interest" description="Disordered" evidence="1">
    <location>
        <begin position="869"/>
        <end position="939"/>
    </location>
</feature>
<dbReference type="AlphaFoldDB" id="A0A1K1NBW1"/>
<evidence type="ECO:0000313" key="5">
    <source>
        <dbReference type="Proteomes" id="UP000183461"/>
    </source>
</evidence>
<dbReference type="RefSeq" id="WP_072300091.1">
    <property type="nucleotide sequence ID" value="NZ_FPIP01000004.1"/>
</dbReference>
<dbReference type="PROSITE" id="PS51766">
    <property type="entry name" value="DOCKERIN"/>
    <property type="match status" value="1"/>
</dbReference>
<sequence length="989" mass="106958">MKKKSLIAGILSACIVGSAAAVTLSGSAADKLYGDANLDGTVDMSDCVLIMQSLANPSKYGTTGTNEKHLTAEGAELADVSERGNGLTSNDALSVQRYLLGMISELPESYSSNVQSSTTTTTVTEAQTTTTVTTTAPKETVTTLPKEDVDTKIHLKGSSIQVEGKYAEANGSKVTISHSGNYTIDGTLNDGQIYVEVPDDKADPDTVKLVFNGVNITGKNAPAVLIKNADKTSITLADGTENTVSDGTSPYGGDDQTNAVIEAKDDLTIKGGDAGTGILNITANVQPAIVCNNDIKFTGGITNIDTLNLTEANDAVKGKSSVLVKGGQLNIKSEGDGIKSSKGNVDIEGGEVNIKCGKDAIQAETAINISGGKIAAFGDKGLTSAGTIGITGGELLATATDNQCENLTSTEQNTIMIDFAKEWSKNNPITLTDSSNKVLFDQNTSKKYKYAIVSSPEIGSGEYKLFAGGIKQKHSAGSTFKGGKPAAYKDVNNDMENEEQLYGSFFDLGKVHKIDVKMSESDWNAFMNVAQKEEWYPCDLVIDGEEIKNVGIRTKGNSSRMMVNNGKYSFRFKLDKYEKLNNYHGLTEFCMNNFYSDASCMRDLICYDAMYTIDGVAPKSSYSDMYVNGKLYSFYYALEQPGTTLAERYAIDDDSNLYKATERSNQAGGGGMWGGMGGGDSYSTFTEKMPVNNLDLKFGNDEQLQHLEELKSAINKMSTSNYKFIEDIIDVPSFLKGFAVNSVMCNYDSYNGSLAHNYYLMYTGGKHYFVGWDYNLCLGIFMDGASSVNSDINTSLYNATVDNRPFAKLLQIPEYYTLYVGYVNEIMNYYKDIEQYVANYSQLIRPHVEADPRFAFSVDQFVTSTTKSANGLQVGGGQQNPWGGQQQNPQQGQQNPWGGQQQNPQQGQQNPWGGQQGNNQWNFQFNSDEPDAAEGSAEFEQSWSFEGGFGGGFNWNGGGGGGGMFGNNSVSVIDFLLKRFEVIRSTIKG</sequence>
<name>A0A1K1NBW1_RUMFL</name>
<reference evidence="4 5" key="1">
    <citation type="submission" date="2016-11" db="EMBL/GenBank/DDBJ databases">
        <authorList>
            <person name="Jaros S."/>
            <person name="Januszkiewicz K."/>
            <person name="Wedrychowicz H."/>
        </authorList>
    </citation>
    <scope>NUCLEOTIDE SEQUENCE [LARGE SCALE GENOMIC DNA]</scope>
    <source>
        <strain evidence="4 5">YL228</strain>
    </source>
</reference>
<protein>
    <submittedName>
        <fullName evidence="4">CotH protein</fullName>
    </submittedName>
</protein>
<evidence type="ECO:0000259" key="3">
    <source>
        <dbReference type="PROSITE" id="PS51766"/>
    </source>
</evidence>
<dbReference type="GO" id="GO:0000272">
    <property type="term" value="P:polysaccharide catabolic process"/>
    <property type="evidence" value="ECO:0007669"/>
    <property type="project" value="InterPro"/>
</dbReference>
<dbReference type="InterPro" id="IPR016134">
    <property type="entry name" value="Dockerin_dom"/>
</dbReference>
<feature type="signal peptide" evidence="2">
    <location>
        <begin position="1"/>
        <end position="21"/>
    </location>
</feature>
<dbReference type="EMBL" id="FPIP01000004">
    <property type="protein sequence ID" value="SFW32749.1"/>
    <property type="molecule type" value="Genomic_DNA"/>
</dbReference>
<feature type="chain" id="PRO_5039070058" evidence="2">
    <location>
        <begin position="22"/>
        <end position="989"/>
    </location>
</feature>
<organism evidence="4 5">
    <name type="scientific">Ruminococcus flavefaciens</name>
    <dbReference type="NCBI Taxonomy" id="1265"/>
    <lineage>
        <taxon>Bacteria</taxon>
        <taxon>Bacillati</taxon>
        <taxon>Bacillota</taxon>
        <taxon>Clostridia</taxon>
        <taxon>Eubacteriales</taxon>
        <taxon>Oscillospiraceae</taxon>
        <taxon>Ruminococcus</taxon>
    </lineage>
</organism>
<gene>
    <name evidence="4" type="ORF">SAMN02910280_1801</name>
</gene>
<feature type="compositionally biased region" description="Low complexity" evidence="1">
    <location>
        <begin position="879"/>
        <end position="922"/>
    </location>
</feature>
<dbReference type="InterPro" id="IPR036439">
    <property type="entry name" value="Dockerin_dom_sf"/>
</dbReference>
<dbReference type="CDD" id="cd14256">
    <property type="entry name" value="Dockerin_I"/>
    <property type="match status" value="1"/>
</dbReference>
<dbReference type="InterPro" id="IPR025584">
    <property type="entry name" value="Cthe_2159"/>
</dbReference>
<accession>A0A1K1NBW1</accession>
<feature type="domain" description="Dockerin" evidence="3">
    <location>
        <begin position="29"/>
        <end position="108"/>
    </location>
</feature>
<keyword evidence="2" id="KW-0732">Signal</keyword>